<dbReference type="RefSeq" id="WP_337958728.1">
    <property type="nucleotide sequence ID" value="NZ_JDST02000010.1"/>
</dbReference>
<reference evidence="9" key="1">
    <citation type="submission" date="2014-02" db="EMBL/GenBank/DDBJ databases">
        <title>Expanding our view of genomic diversity in Candidatus Accumulibacter clades.</title>
        <authorList>
            <person name="Skennerton C.T."/>
            <person name="Barr J.J."/>
            <person name="Slater F.R."/>
            <person name="Bond P.L."/>
            <person name="Tyson G.W."/>
        </authorList>
    </citation>
    <scope>NUCLEOTIDE SEQUENCE [LARGE SCALE GENOMIC DNA]</scope>
</reference>
<feature type="domain" description="RecF/RecN/SMC N-terminal" evidence="7">
    <location>
        <begin position="20"/>
        <end position="1167"/>
    </location>
</feature>
<accession>A0A080MKS6</accession>
<keyword evidence="10" id="KW-1185">Reference proteome</keyword>
<evidence type="ECO:0000256" key="6">
    <source>
        <dbReference type="HAMAP-Rule" id="MF_01894"/>
    </source>
</evidence>
<dbReference type="Pfam" id="PF06470">
    <property type="entry name" value="SMC_hinge"/>
    <property type="match status" value="1"/>
</dbReference>
<comment type="caution">
    <text evidence="9">The sequence shown here is derived from an EMBL/GenBank/DDBJ whole genome shotgun (WGS) entry which is preliminary data.</text>
</comment>
<dbReference type="HAMAP" id="MF_01894">
    <property type="entry name" value="Smc_prok"/>
    <property type="match status" value="1"/>
</dbReference>
<organism evidence="9 10">
    <name type="scientific">Candidatus Accumulibacter cognatus</name>
    <dbReference type="NCBI Taxonomy" id="2954383"/>
    <lineage>
        <taxon>Bacteria</taxon>
        <taxon>Pseudomonadati</taxon>
        <taxon>Pseudomonadota</taxon>
        <taxon>Betaproteobacteria</taxon>
        <taxon>Candidatus Accumulibacter</taxon>
    </lineage>
</organism>
<dbReference type="GO" id="GO:0003677">
    <property type="term" value="F:DNA binding"/>
    <property type="evidence" value="ECO:0007669"/>
    <property type="project" value="UniProtKB-UniRule"/>
</dbReference>
<evidence type="ECO:0000256" key="2">
    <source>
        <dbReference type="ARBA" id="ARBA00022741"/>
    </source>
</evidence>
<evidence type="ECO:0000256" key="1">
    <source>
        <dbReference type="ARBA" id="ARBA00022490"/>
    </source>
</evidence>
<gene>
    <name evidence="6 9" type="primary">smc</name>
    <name evidence="9" type="ORF">AW06_000587</name>
</gene>
<keyword evidence="3 6" id="KW-0067">ATP-binding</keyword>
<dbReference type="GO" id="GO:0005694">
    <property type="term" value="C:chromosome"/>
    <property type="evidence" value="ECO:0007669"/>
    <property type="project" value="InterPro"/>
</dbReference>
<dbReference type="GO" id="GO:0006260">
    <property type="term" value="P:DNA replication"/>
    <property type="evidence" value="ECO:0007669"/>
    <property type="project" value="UniProtKB-UniRule"/>
</dbReference>
<evidence type="ECO:0000256" key="5">
    <source>
        <dbReference type="ARBA" id="ARBA00023125"/>
    </source>
</evidence>
<evidence type="ECO:0000313" key="9">
    <source>
        <dbReference type="EMBL" id="KFB78084.1"/>
    </source>
</evidence>
<dbReference type="CDD" id="cd03278">
    <property type="entry name" value="ABC_SMC_barmotin"/>
    <property type="match status" value="1"/>
</dbReference>
<dbReference type="Proteomes" id="UP000021315">
    <property type="component" value="Unassembled WGS sequence"/>
</dbReference>
<keyword evidence="1 6" id="KW-0963">Cytoplasm</keyword>
<dbReference type="GO" id="GO:0007059">
    <property type="term" value="P:chromosome segregation"/>
    <property type="evidence" value="ECO:0007669"/>
    <property type="project" value="UniProtKB-UniRule"/>
</dbReference>
<feature type="coiled-coil region" evidence="6">
    <location>
        <begin position="482"/>
        <end position="523"/>
    </location>
</feature>
<dbReference type="InterPro" id="IPR010935">
    <property type="entry name" value="SMC_hinge"/>
</dbReference>
<dbReference type="InterPro" id="IPR024704">
    <property type="entry name" value="SMC"/>
</dbReference>
<keyword evidence="5 6" id="KW-0238">DNA-binding</keyword>
<evidence type="ECO:0000313" key="10">
    <source>
        <dbReference type="Proteomes" id="UP000021315"/>
    </source>
</evidence>
<keyword evidence="2 6" id="KW-0547">Nucleotide-binding</keyword>
<comment type="similarity">
    <text evidence="6">Belongs to the SMC family.</text>
</comment>
<protein>
    <recommendedName>
        <fullName evidence="6">Chromosome partition protein Smc</fullName>
    </recommendedName>
</protein>
<comment type="domain">
    <text evidence="6">Contains large globular domains required for ATP hydrolysis at each terminus and a third globular domain forming a flexible hinge near the middle of the molecule. These domains are separated by coiled-coil structures.</text>
</comment>
<dbReference type="InterPro" id="IPR036277">
    <property type="entry name" value="SMC_hinge_sf"/>
</dbReference>
<evidence type="ECO:0000259" key="7">
    <source>
        <dbReference type="Pfam" id="PF02463"/>
    </source>
</evidence>
<feature type="coiled-coil region" evidence="6">
    <location>
        <begin position="254"/>
        <end position="351"/>
    </location>
</feature>
<dbReference type="InterPro" id="IPR011890">
    <property type="entry name" value="SMC_prok"/>
</dbReference>
<dbReference type="GO" id="GO:0005524">
    <property type="term" value="F:ATP binding"/>
    <property type="evidence" value="ECO:0007669"/>
    <property type="project" value="UniProtKB-UniRule"/>
</dbReference>
<dbReference type="PIRSF" id="PIRSF005719">
    <property type="entry name" value="SMC"/>
    <property type="match status" value="1"/>
</dbReference>
<feature type="coiled-coil region" evidence="6">
    <location>
        <begin position="701"/>
        <end position="735"/>
    </location>
</feature>
<sequence>MFFPITSGAAAAVAFWFMRLTKLKLAGFKSFVDPTTIALPGQLVGVVGPNGCGKSNVMDSVRWVLGESKASELRGESMQDVIFNGSGSRKPVSRAAVELVFDNSLGRLSGQWSQYAELSVRRLLTRNGQSEYYINNLHVRRKDVTDLFLGTGLGPRAYAIIGQGTISRIIEAKPDELRVFLEEAAGVTRYKERRKETENRLADTRENLARVEDIRLELGLQMERLEGQASVARQYREYHAELTRKQQLFWFLRRNEAQLERERLAREVDLASVDLEARNAALRDLEMRIEEARETHFAASDGVHAAQSGLYAANAEVARLEAEIRHRQESRREYEMRLAQLTEARAHWQAQAGNLANDLERWQDLLTLADERVEQGRLCLEACQERLPLAEERHVSALAAVNRQRAEVALAEQRLHVEQANRGHAQRSLQSVIGRSERLAAERAMLVAPDLSELADRQEALAELRELIVVALTSQKAQQDQLPLLEQQRRTILAEFQQAQRERAETQARRMALQQLQQRLQANGKLDDWLRRHGLQHGEPLWKALQVEAGWENAVEAVLRERLAALPAAAANAAWSKDRPSGKLTLLLPLADERPPAAPANGLLLARIHCKDAVLSAILADWLGEVYSAPDLAAALTRRSSLTASACCVTPGGDIVNRQSMTLFAPDNDGHGLLERQREIDALVAVIGEREENVLQAQGCLGEIEGRLAEAQQGLNESRQKVTSLQNRAHTLQVETLQLAQAGERFRERQAQIDASLAELAAEEDNESERLGIADAAIDRQHQQIQELQTLSAAARMLLEQTERALQDEREGVNRAERELREAEFSQRECSNKLQELAANRELASQQLERLDADLARCQESASARQADELKPCLQAALDHRVAREHALANARDALEAAASGLRALDEERLKVGQSLDPLRHRISELKLKEQAASLGFEQFAAQLAAAGADESSLLPELAAARPAALQSALTALQRSIDALGAVNLAALDELEAARERKSYLDAQSDDLTQAMVTLENAIRRIDRETRELLQSTYDSVNRSFGELFPILFGGGEARLMMTGEEILDAGLQVMAQPPGKKNSTIHLLSGGEKALTAIALVFSMFQLNPAPFCLLDEVDAPLDDTNTERFCSMVRRMSTHTQFLFISHNKITMEMAQQLVGVTMQESGVSRIVEVDMEEALRMREQLV</sequence>
<dbReference type="Pfam" id="PF02463">
    <property type="entry name" value="SMC_N"/>
    <property type="match status" value="1"/>
</dbReference>
<dbReference type="PANTHER" id="PTHR43977">
    <property type="entry name" value="STRUCTURAL MAINTENANCE OF CHROMOSOMES PROTEIN 3"/>
    <property type="match status" value="1"/>
</dbReference>
<dbReference type="EMBL" id="JDST02000010">
    <property type="protein sequence ID" value="KFB78084.1"/>
    <property type="molecule type" value="Genomic_DNA"/>
</dbReference>
<dbReference type="GO" id="GO:0007062">
    <property type="term" value="P:sister chromatid cohesion"/>
    <property type="evidence" value="ECO:0007669"/>
    <property type="project" value="InterPro"/>
</dbReference>
<comment type="subcellular location">
    <subcellularLocation>
        <location evidence="6">Cytoplasm</location>
    </subcellularLocation>
</comment>
<keyword evidence="4 6" id="KW-0175">Coiled coil</keyword>
<proteinExistence type="inferred from homology"/>
<feature type="coiled-coil region" evidence="6">
    <location>
        <begin position="187"/>
        <end position="214"/>
    </location>
</feature>
<dbReference type="Gene3D" id="3.40.50.300">
    <property type="entry name" value="P-loop containing nucleotide triphosphate hydrolases"/>
    <property type="match status" value="2"/>
</dbReference>
<dbReference type="InterPro" id="IPR003395">
    <property type="entry name" value="RecF/RecN/SMC_N"/>
</dbReference>
<dbReference type="STRING" id="1453999.AW06_000587"/>
<dbReference type="InterPro" id="IPR027417">
    <property type="entry name" value="P-loop_NTPase"/>
</dbReference>
<feature type="binding site" evidence="6">
    <location>
        <begin position="49"/>
        <end position="56"/>
    </location>
    <ligand>
        <name>ATP</name>
        <dbReference type="ChEBI" id="CHEBI:30616"/>
    </ligand>
</feature>
<dbReference type="NCBIfam" id="TIGR02168">
    <property type="entry name" value="SMC_prok_B"/>
    <property type="match status" value="1"/>
</dbReference>
<evidence type="ECO:0000259" key="8">
    <source>
        <dbReference type="Pfam" id="PF06470"/>
    </source>
</evidence>
<dbReference type="SUPFAM" id="SSF75553">
    <property type="entry name" value="Smc hinge domain"/>
    <property type="match status" value="1"/>
</dbReference>
<dbReference type="AlphaFoldDB" id="A0A080MKS6"/>
<evidence type="ECO:0000256" key="3">
    <source>
        <dbReference type="ARBA" id="ARBA00022840"/>
    </source>
</evidence>
<dbReference type="SUPFAM" id="SSF52540">
    <property type="entry name" value="P-loop containing nucleoside triphosphate hydrolases"/>
    <property type="match status" value="1"/>
</dbReference>
<dbReference type="GO" id="GO:0005737">
    <property type="term" value="C:cytoplasm"/>
    <property type="evidence" value="ECO:0007669"/>
    <property type="project" value="UniProtKB-SubCell"/>
</dbReference>
<feature type="coiled-coil region" evidence="6">
    <location>
        <begin position="785"/>
        <end position="861"/>
    </location>
</feature>
<comment type="subunit">
    <text evidence="6">Homodimer.</text>
</comment>
<evidence type="ECO:0000256" key="4">
    <source>
        <dbReference type="ARBA" id="ARBA00023054"/>
    </source>
</evidence>
<dbReference type="GO" id="GO:0030261">
    <property type="term" value="P:chromosome condensation"/>
    <property type="evidence" value="ECO:0007669"/>
    <property type="project" value="InterPro"/>
</dbReference>
<dbReference type="GO" id="GO:0016887">
    <property type="term" value="F:ATP hydrolysis activity"/>
    <property type="evidence" value="ECO:0007669"/>
    <property type="project" value="InterPro"/>
</dbReference>
<name>A0A080MKS6_9PROT</name>
<comment type="function">
    <text evidence="6">Required for chromosome condensation and partitioning.</text>
</comment>
<feature type="domain" description="SMC hinge" evidence="8">
    <location>
        <begin position="540"/>
        <end position="636"/>
    </location>
</feature>